<evidence type="ECO:0000313" key="1">
    <source>
        <dbReference type="EMBL" id="SFE60467.1"/>
    </source>
</evidence>
<name>A0A1I2BWK8_9RHOB</name>
<dbReference type="Proteomes" id="UP000198977">
    <property type="component" value="Unassembled WGS sequence"/>
</dbReference>
<dbReference type="OrthoDB" id="9803231at2"/>
<dbReference type="STRING" id="74348.SAMN04488523_108230"/>
<keyword evidence="2" id="KW-1185">Reference proteome</keyword>
<dbReference type="EMBL" id="FOMW01000008">
    <property type="protein sequence ID" value="SFE60467.1"/>
    <property type="molecule type" value="Genomic_DNA"/>
</dbReference>
<dbReference type="AlphaFoldDB" id="A0A1I2BWK8"/>
<reference evidence="2" key="1">
    <citation type="submission" date="2016-10" db="EMBL/GenBank/DDBJ databases">
        <authorList>
            <person name="Varghese N."/>
            <person name="Submissions S."/>
        </authorList>
    </citation>
    <scope>NUCLEOTIDE SEQUENCE [LARGE SCALE GENOMIC DNA]</scope>
    <source>
        <strain evidence="2">DSM 11443</strain>
    </source>
</reference>
<gene>
    <name evidence="1" type="ORF">SAMN04488523_108230</name>
</gene>
<proteinExistence type="predicted"/>
<organism evidence="1 2">
    <name type="scientific">Sulfitobacter brevis</name>
    <dbReference type="NCBI Taxonomy" id="74348"/>
    <lineage>
        <taxon>Bacteria</taxon>
        <taxon>Pseudomonadati</taxon>
        <taxon>Pseudomonadota</taxon>
        <taxon>Alphaproteobacteria</taxon>
        <taxon>Rhodobacterales</taxon>
        <taxon>Roseobacteraceae</taxon>
        <taxon>Sulfitobacter</taxon>
    </lineage>
</organism>
<sequence length="85" mass="9656">MTKPLPMDEQKKSVIWREWERGTPMANIASVIDKPPATVFSYLQYHGGIRPRHRFRRTEALSLEEREEISRGISHGPAAAVVSAI</sequence>
<accession>A0A1I2BWK8</accession>
<protein>
    <submittedName>
        <fullName evidence="1">Uncharacterized protein</fullName>
    </submittedName>
</protein>
<evidence type="ECO:0000313" key="2">
    <source>
        <dbReference type="Proteomes" id="UP000198977"/>
    </source>
</evidence>